<keyword evidence="2" id="KW-1185">Reference proteome</keyword>
<evidence type="ECO:0000313" key="2">
    <source>
        <dbReference type="Proteomes" id="UP001651690"/>
    </source>
</evidence>
<dbReference type="RefSeq" id="WP_255062153.1">
    <property type="nucleotide sequence ID" value="NZ_JANDBD010000008.1"/>
</dbReference>
<protein>
    <submittedName>
        <fullName evidence="1">Uncharacterized protein</fullName>
    </submittedName>
</protein>
<accession>A0ABT1M5V4</accession>
<reference evidence="1 2" key="1">
    <citation type="submission" date="2022-06" db="EMBL/GenBank/DDBJ databases">
        <title>Mycolicibacterium sp. CAU 1645 isolated from seawater.</title>
        <authorList>
            <person name="Kim W."/>
        </authorList>
    </citation>
    <scope>NUCLEOTIDE SEQUENCE [LARGE SCALE GENOMIC DNA]</scope>
    <source>
        <strain evidence="1 2">CAU 1645</strain>
    </source>
</reference>
<sequence length="87" mass="9818">MVRCIVAALTAALTFTVLFDNRWRRMRRQLIDGAEQHLRDADGPRGIDSVDRELATRPATDVADALLDERLSIQGVTRNFSPVARRL</sequence>
<comment type="caution">
    <text evidence="1">The sequence shown here is derived from an EMBL/GenBank/DDBJ whole genome shotgun (WGS) entry which is preliminary data.</text>
</comment>
<organism evidence="1 2">
    <name type="scientific">Mycolicibacterium arenosum</name>
    <dbReference type="NCBI Taxonomy" id="2952157"/>
    <lineage>
        <taxon>Bacteria</taxon>
        <taxon>Bacillati</taxon>
        <taxon>Actinomycetota</taxon>
        <taxon>Actinomycetes</taxon>
        <taxon>Mycobacteriales</taxon>
        <taxon>Mycobacteriaceae</taxon>
        <taxon>Mycolicibacterium</taxon>
    </lineage>
</organism>
<proteinExistence type="predicted"/>
<gene>
    <name evidence="1" type="ORF">NM203_20395</name>
</gene>
<dbReference type="EMBL" id="JANDBD010000008">
    <property type="protein sequence ID" value="MCP9274556.1"/>
    <property type="molecule type" value="Genomic_DNA"/>
</dbReference>
<evidence type="ECO:0000313" key="1">
    <source>
        <dbReference type="EMBL" id="MCP9274556.1"/>
    </source>
</evidence>
<name>A0ABT1M5V4_9MYCO</name>
<dbReference type="Proteomes" id="UP001651690">
    <property type="component" value="Unassembled WGS sequence"/>
</dbReference>